<evidence type="ECO:0000313" key="6">
    <source>
        <dbReference type="Proteomes" id="UP000176087"/>
    </source>
</evidence>
<dbReference type="CDD" id="cd06279">
    <property type="entry name" value="PBP1_LacI-like"/>
    <property type="match status" value="1"/>
</dbReference>
<dbReference type="InterPro" id="IPR000843">
    <property type="entry name" value="HTH_LacI"/>
</dbReference>
<dbReference type="Proteomes" id="UP000176087">
    <property type="component" value="Unassembled WGS sequence"/>
</dbReference>
<dbReference type="STRING" id="933944.AN215_08435"/>
<accession>A0A1E7JNB0</accession>
<evidence type="ECO:0000313" key="5">
    <source>
        <dbReference type="EMBL" id="OEU89735.1"/>
    </source>
</evidence>
<sequence>MRTRGAGGGSRVTLQTVADMTGVSRATVSNAYNRPERLSPELREQILDAARRLGYPGPDPAARRLRLGRSGVVGLLFTEPLSYAFSDPAAVLFLGAVARECESANAGLLLLPSPPDADIAGTLRQAVVDSMCIYSMPEDHEAVNAVLERQLPTVFVDQPRIRGTAFVGVDDRHGGRLIGEHVTALGHHHVGILTPRLLPDDYVGPVSDERLAASTFRIFKERFSGIRDALLQGPVPDVSITTQERGNTPEEGEAGAHMLLDSEPRPTALLGLTDQLALGALRAARARGLSVPGDLTVTGFDDIPEAAASDPPLTTVQQPLVEKGTAAGRLLLDLVQGGPAKEEMLSIRLVTRGSSGPVRDG</sequence>
<keyword evidence="3" id="KW-0804">Transcription</keyword>
<dbReference type="AlphaFoldDB" id="A0A1E7JNB0"/>
<comment type="caution">
    <text evidence="5">The sequence shown here is derived from an EMBL/GenBank/DDBJ whole genome shotgun (WGS) entry which is preliminary data.</text>
</comment>
<dbReference type="SUPFAM" id="SSF53822">
    <property type="entry name" value="Periplasmic binding protein-like I"/>
    <property type="match status" value="1"/>
</dbReference>
<dbReference type="PROSITE" id="PS50932">
    <property type="entry name" value="HTH_LACI_2"/>
    <property type="match status" value="1"/>
</dbReference>
<dbReference type="OrthoDB" id="59108at2"/>
<name>A0A1E7JNB0_9ACTN</name>
<evidence type="ECO:0000259" key="4">
    <source>
        <dbReference type="PROSITE" id="PS50932"/>
    </source>
</evidence>
<dbReference type="GO" id="GO:0003700">
    <property type="term" value="F:DNA-binding transcription factor activity"/>
    <property type="evidence" value="ECO:0007669"/>
    <property type="project" value="TreeGrafter"/>
</dbReference>
<evidence type="ECO:0000256" key="3">
    <source>
        <dbReference type="ARBA" id="ARBA00023163"/>
    </source>
</evidence>
<reference evidence="5 6" key="1">
    <citation type="journal article" date="2016" name="Front. Microbiol.">
        <title>Comparative Genomics Analysis of Streptomyces Species Reveals Their Adaptation to the Marine Environment and Their Diversity at the Genomic Level.</title>
        <authorList>
            <person name="Tian X."/>
            <person name="Zhang Z."/>
            <person name="Yang T."/>
            <person name="Chen M."/>
            <person name="Li J."/>
            <person name="Chen F."/>
            <person name="Yang J."/>
            <person name="Li W."/>
            <person name="Zhang B."/>
            <person name="Zhang Z."/>
            <person name="Wu J."/>
            <person name="Zhang C."/>
            <person name="Long L."/>
            <person name="Xiao J."/>
        </authorList>
    </citation>
    <scope>NUCLEOTIDE SEQUENCE [LARGE SCALE GENOMIC DNA]</scope>
    <source>
        <strain evidence="5 6">SCSIO 10390</strain>
    </source>
</reference>
<evidence type="ECO:0000256" key="1">
    <source>
        <dbReference type="ARBA" id="ARBA00023015"/>
    </source>
</evidence>
<dbReference type="PANTHER" id="PTHR30146:SF138">
    <property type="entry name" value="TRANSCRIPTIONAL REGULATORY PROTEIN"/>
    <property type="match status" value="1"/>
</dbReference>
<gene>
    <name evidence="5" type="ORF">AN215_08435</name>
</gene>
<keyword evidence="2" id="KW-0238">DNA-binding</keyword>
<dbReference type="Gene3D" id="3.40.50.2300">
    <property type="match status" value="2"/>
</dbReference>
<dbReference type="SUPFAM" id="SSF47413">
    <property type="entry name" value="lambda repressor-like DNA-binding domains"/>
    <property type="match status" value="1"/>
</dbReference>
<dbReference type="InterPro" id="IPR010982">
    <property type="entry name" value="Lambda_DNA-bd_dom_sf"/>
</dbReference>
<dbReference type="CDD" id="cd01392">
    <property type="entry name" value="HTH_LacI"/>
    <property type="match status" value="1"/>
</dbReference>
<evidence type="ECO:0000256" key="2">
    <source>
        <dbReference type="ARBA" id="ARBA00023125"/>
    </source>
</evidence>
<dbReference type="InterPro" id="IPR046335">
    <property type="entry name" value="LacI/GalR-like_sensor"/>
</dbReference>
<feature type="domain" description="HTH lacI-type" evidence="4">
    <location>
        <begin position="12"/>
        <end position="67"/>
    </location>
</feature>
<keyword evidence="6" id="KW-1185">Reference proteome</keyword>
<keyword evidence="1" id="KW-0805">Transcription regulation</keyword>
<protein>
    <recommendedName>
        <fullName evidence="4">HTH lacI-type domain-containing protein</fullName>
    </recommendedName>
</protein>
<dbReference type="Pfam" id="PF00356">
    <property type="entry name" value="LacI"/>
    <property type="match status" value="1"/>
</dbReference>
<dbReference type="PANTHER" id="PTHR30146">
    <property type="entry name" value="LACI-RELATED TRANSCRIPTIONAL REPRESSOR"/>
    <property type="match status" value="1"/>
</dbReference>
<proteinExistence type="predicted"/>
<dbReference type="Pfam" id="PF13377">
    <property type="entry name" value="Peripla_BP_3"/>
    <property type="match status" value="1"/>
</dbReference>
<dbReference type="PATRIC" id="fig|933944.5.peg.656"/>
<organism evidence="5 6">
    <name type="scientific">Streptomyces abyssalis</name>
    <dbReference type="NCBI Taxonomy" id="933944"/>
    <lineage>
        <taxon>Bacteria</taxon>
        <taxon>Bacillati</taxon>
        <taxon>Actinomycetota</taxon>
        <taxon>Actinomycetes</taxon>
        <taxon>Kitasatosporales</taxon>
        <taxon>Streptomycetaceae</taxon>
        <taxon>Streptomyces</taxon>
    </lineage>
</organism>
<dbReference type="SMART" id="SM00354">
    <property type="entry name" value="HTH_LACI"/>
    <property type="match status" value="1"/>
</dbReference>
<dbReference type="Gene3D" id="1.10.260.40">
    <property type="entry name" value="lambda repressor-like DNA-binding domains"/>
    <property type="match status" value="1"/>
</dbReference>
<dbReference type="RefSeq" id="WP_070013209.1">
    <property type="nucleotide sequence ID" value="NZ_LJGS01000044.1"/>
</dbReference>
<dbReference type="EMBL" id="LJGT01000038">
    <property type="protein sequence ID" value="OEU89735.1"/>
    <property type="molecule type" value="Genomic_DNA"/>
</dbReference>
<dbReference type="GO" id="GO:0000976">
    <property type="term" value="F:transcription cis-regulatory region binding"/>
    <property type="evidence" value="ECO:0007669"/>
    <property type="project" value="TreeGrafter"/>
</dbReference>
<dbReference type="InterPro" id="IPR028082">
    <property type="entry name" value="Peripla_BP_I"/>
</dbReference>